<accession>A0A9N7Y9B7</accession>
<name>A0A9N7Y9B7_PLEPL</name>
<evidence type="ECO:0000256" key="1">
    <source>
        <dbReference type="SAM" id="MobiDB-lite"/>
    </source>
</evidence>
<dbReference type="Proteomes" id="UP001153269">
    <property type="component" value="Unassembled WGS sequence"/>
</dbReference>
<proteinExistence type="predicted"/>
<protein>
    <submittedName>
        <fullName evidence="2">Uncharacterized protein</fullName>
    </submittedName>
</protein>
<sequence length="178" mass="19960">MAPLVIQCVNWEEQGRTQSVHPESMQLCLSTQWKMTGRLKAKTTTKSEWMELLRQRRRQAAPIDLPPPTLSQRLNERPRKAPPLPPTGQSKGGWELLWLWGHSVETRSQRRRGLRRGDSVEPPGHQHETEPSCTPPPFLHARPSPAQSGDMNLGAQDGSQSGAEVPGPPVVRHLLRLS</sequence>
<organism evidence="2 3">
    <name type="scientific">Pleuronectes platessa</name>
    <name type="common">European plaice</name>
    <dbReference type="NCBI Taxonomy" id="8262"/>
    <lineage>
        <taxon>Eukaryota</taxon>
        <taxon>Metazoa</taxon>
        <taxon>Chordata</taxon>
        <taxon>Craniata</taxon>
        <taxon>Vertebrata</taxon>
        <taxon>Euteleostomi</taxon>
        <taxon>Actinopterygii</taxon>
        <taxon>Neopterygii</taxon>
        <taxon>Teleostei</taxon>
        <taxon>Neoteleostei</taxon>
        <taxon>Acanthomorphata</taxon>
        <taxon>Carangaria</taxon>
        <taxon>Pleuronectiformes</taxon>
        <taxon>Pleuronectoidei</taxon>
        <taxon>Pleuronectidae</taxon>
        <taxon>Pleuronectes</taxon>
    </lineage>
</organism>
<dbReference type="AlphaFoldDB" id="A0A9N7Y9B7"/>
<keyword evidence="3" id="KW-1185">Reference proteome</keyword>
<feature type="region of interest" description="Disordered" evidence="1">
    <location>
        <begin position="107"/>
        <end position="178"/>
    </location>
</feature>
<dbReference type="EMBL" id="CADEAL010000271">
    <property type="protein sequence ID" value="CAB1417602.1"/>
    <property type="molecule type" value="Genomic_DNA"/>
</dbReference>
<evidence type="ECO:0000313" key="2">
    <source>
        <dbReference type="EMBL" id="CAB1417602.1"/>
    </source>
</evidence>
<feature type="compositionally biased region" description="Basic and acidic residues" evidence="1">
    <location>
        <begin position="115"/>
        <end position="130"/>
    </location>
</feature>
<gene>
    <name evidence="2" type="ORF">PLEPLA_LOCUS5421</name>
</gene>
<comment type="caution">
    <text evidence="2">The sequence shown here is derived from an EMBL/GenBank/DDBJ whole genome shotgun (WGS) entry which is preliminary data.</text>
</comment>
<reference evidence="2" key="1">
    <citation type="submission" date="2020-03" db="EMBL/GenBank/DDBJ databases">
        <authorList>
            <person name="Weist P."/>
        </authorList>
    </citation>
    <scope>NUCLEOTIDE SEQUENCE</scope>
</reference>
<feature type="region of interest" description="Disordered" evidence="1">
    <location>
        <begin position="57"/>
        <end position="92"/>
    </location>
</feature>
<evidence type="ECO:0000313" key="3">
    <source>
        <dbReference type="Proteomes" id="UP001153269"/>
    </source>
</evidence>